<feature type="domain" description="Nck-associated protein 5 C-terminal" evidence="3">
    <location>
        <begin position="1430"/>
        <end position="1692"/>
    </location>
</feature>
<feature type="region of interest" description="Disordered" evidence="2">
    <location>
        <begin position="807"/>
        <end position="1218"/>
    </location>
</feature>
<feature type="region of interest" description="Disordered" evidence="2">
    <location>
        <begin position="1478"/>
        <end position="1536"/>
    </location>
</feature>
<keyword evidence="5" id="KW-1185">Reference proteome</keyword>
<feature type="compositionally biased region" description="Polar residues" evidence="2">
    <location>
        <begin position="873"/>
        <end position="884"/>
    </location>
</feature>
<feature type="region of interest" description="Disordered" evidence="2">
    <location>
        <begin position="510"/>
        <end position="554"/>
    </location>
</feature>
<feature type="compositionally biased region" description="Polar residues" evidence="2">
    <location>
        <begin position="737"/>
        <end position="746"/>
    </location>
</feature>
<feature type="compositionally biased region" description="Low complexity" evidence="2">
    <location>
        <begin position="1375"/>
        <end position="1396"/>
    </location>
</feature>
<name>A0A9Q1HPH1_CONCO</name>
<sequence length="1954" mass="208770">MKYPSGFNLPLSRRLLVGPTTGKTTVVFHLNSEHVRSLLARLFSVPETGLLLGGSVGPGFGHICHGLSLLPHNPLPSEAPGHPSQGQCRQAHAARACLFQEEACSDFLSFIFKACLYIQPAVKNLRKVLIVPPGSDHNLRAGRMRVLVGWFLLFFLSRCGSDPLSVLGRMEETVRSLLQNQGPLDHSAVDTVDLMKAYKDRISEEVQKQREGLERPGLPAPGEGPQNDGEPEADEDSSVAEGDHDKDTRLLVERLQALEAENSALAMENESQREQYERCLDEVANQVVQALLTQKDLREECLKLRTRVFDLEQQNRTLNVLFQQRVRPASDLLLQKLHSKIMGLSMGDLSLEPERSKSFLLPRSADSPPHDSQLNGKAGLPAGKCLGQLSVTVPLAAYPRSSCSSSELSISSACSDFSNSSYTWNEGKPSSLTWEKRGTLGSSTPGNICAPPEDQPPTRRKECHILEGLKRLQRRQPKESSPLISKSGYKDCMNSNEGIYSLGFKCRSQGASKTSATGTPPGACAGSGGSRKFSYDSDDADDESSRAPPGGDRWVYSKRLTHSLSDSLCSWEGGPGGGDGTRQAQSTAYDSKEQPEKLIPTGGFLCDGRPRAASGPFPLVSPTEPDRASPRLSDTDEAESCGDGVERPERDSRFPPDPRCERRSYSRARSADSRPRPLSLLWLQNVAKSTQSEESVAAIFNADGEPIELGSQCASQASAPVNHTPAAEYTVLAPQGGPSSQGNARNYSVLESPENPAELQPQDMVSKTNGGEGSACSLEHLQAPMPPQQKLLKPPHSRAQKVHSVPPMQSIYNPKGNLSKIPGRGRGSPVKVAKGPIAETPLAPSGQEHSPSSPPVKLSRFIKAPGAGGSGGCSQNSKAAQVSSRLPGRTDWTKGPSSNMPGSPVLPRKHLEHMDIGEQPTRDGSQLEVRSPSPPPPPGRTTSLLIRPNYDGPPQANKAGIHPPAASTVRVHPPVSQTNPHYMPTALKGQDGTDPDPGCSLEPTPQKQTDGSGNHQPKSPAALPQTPTRGSPKRCPIKLFHPSLATELTPDPHESGAKGSKNVLQKGSSLQSTIGSKKVGPEREGGYPMLPKTSGSLPATLQGQTLCTQEANMQTSPAAPSLSGIGASPQNSAERAAKITRIPMGFKALVKSPPTQKESTLAPVKQDKEHLTTACKGTSTPDAPDLPGSPLKPEKKPESRSGSMNREPPSTVLSEHDAACDRVDVGSRLFKRSISVTTKPHLKPALGMNGAKARSQSFSTNYMERPNIGVSDGPGKIRTQIITNTGERGNSLTRQSSLGDGFQLKPATVPVETLPLAFSRTGLPGASGSYNSPTGVPGKATPKGDAARAAPRGETGGVVHQKEARSMSLTDRFSLKSSRQPQPQSPSSLVCSPSSPAEGTALRSPLKSSLKQGQAKGPDRVEKLASPTACTIEEKVMMGIQENVQKGQVQDRTQAPEVKQKSGSSLANWFGFRKSKLPAMGSKKADGAKGKEEKKELKMGSVLGGGKQPKPDKKKEKKRNETQRKDSREQVATESSDKLGLIMDHCSVQVGQLTTQIQHSTSCIGKDLFMKELLNRSAAKGDSHGAPLPGIPASAQGTPRNNGGTSGDSETCIDTAAKITQKNNLKAENEDEPVPAAVCQDHMIGSSCQTRTLDSGIGTFPLPDSVARATGRHLTKSASTPERALATPAEASQDPPPTLLPRWKVPSRPETCSRPHGGVGVSLSDPTMTGSKDLPDPQSRLPKPTTSGLINPKRRTQSESQSNPARTPGNHDNQTDKRRSSREHALSSDRALRVCTYSGSSGSEAENGPEDDTPVTRPSHVTPPPKSKSNKPGDHEGMKRSSVGNRLSIMDYYQQEVFPHYEKEEQRTVPQYNSPSTEGNAGDPQTKASVLEERTSFSGVSLDSLNRLNSNGVEKRPGDPTAEAPSSRVDNLGSLSDSLYDSFSSCASQGSNDV</sequence>
<feature type="compositionally biased region" description="Acidic residues" evidence="2">
    <location>
        <begin position="229"/>
        <end position="238"/>
    </location>
</feature>
<dbReference type="GO" id="GO:0035371">
    <property type="term" value="C:microtubule plus-end"/>
    <property type="evidence" value="ECO:0007669"/>
    <property type="project" value="TreeGrafter"/>
</dbReference>
<evidence type="ECO:0000313" key="4">
    <source>
        <dbReference type="EMBL" id="KAJ8256006.1"/>
    </source>
</evidence>
<feature type="compositionally biased region" description="Basic and acidic residues" evidence="2">
    <location>
        <begin position="1773"/>
        <end position="1792"/>
    </location>
</feature>
<feature type="region of interest" description="Disordered" evidence="2">
    <location>
        <begin position="1325"/>
        <end position="1426"/>
    </location>
</feature>
<feature type="compositionally biased region" description="Polar residues" evidence="2">
    <location>
        <begin position="1062"/>
        <end position="1075"/>
    </location>
</feature>
<evidence type="ECO:0000259" key="3">
    <source>
        <dbReference type="Pfam" id="PF15246"/>
    </source>
</evidence>
<evidence type="ECO:0000256" key="2">
    <source>
        <dbReference type="SAM" id="MobiDB-lite"/>
    </source>
</evidence>
<feature type="region of interest" description="Disordered" evidence="2">
    <location>
        <begin position="1579"/>
        <end position="1608"/>
    </location>
</feature>
<dbReference type="EMBL" id="JAFJMO010000015">
    <property type="protein sequence ID" value="KAJ8256006.1"/>
    <property type="molecule type" value="Genomic_DNA"/>
</dbReference>
<dbReference type="Pfam" id="PF15246">
    <property type="entry name" value="NCKAP5"/>
    <property type="match status" value="1"/>
</dbReference>
<gene>
    <name evidence="4" type="ORF">COCON_G00198700</name>
</gene>
<dbReference type="PANTHER" id="PTHR21740:SF0">
    <property type="entry name" value="NCK-ASSOCIATED PROTEIN 5"/>
    <property type="match status" value="1"/>
</dbReference>
<dbReference type="InterPro" id="IPR026163">
    <property type="entry name" value="Nckap5l"/>
</dbReference>
<feature type="compositionally biased region" description="Polar residues" evidence="2">
    <location>
        <begin position="1003"/>
        <end position="1017"/>
    </location>
</feature>
<dbReference type="InterPro" id="IPR032769">
    <property type="entry name" value="NCKAP5_C"/>
</dbReference>
<feature type="compositionally biased region" description="Basic and acidic residues" evidence="2">
    <location>
        <begin position="644"/>
        <end position="675"/>
    </location>
</feature>
<feature type="compositionally biased region" description="Polar residues" evidence="2">
    <location>
        <begin position="1093"/>
        <end position="1118"/>
    </location>
</feature>
<feature type="compositionally biased region" description="Polar residues" evidence="2">
    <location>
        <begin position="1595"/>
        <end position="1608"/>
    </location>
</feature>
<feature type="compositionally biased region" description="Basic and acidic residues" evidence="2">
    <location>
        <begin position="1483"/>
        <end position="1498"/>
    </location>
</feature>
<feature type="region of interest" description="Disordered" evidence="2">
    <location>
        <begin position="732"/>
        <end position="777"/>
    </location>
</feature>
<feature type="compositionally biased region" description="Polar residues" evidence="2">
    <location>
        <begin position="1896"/>
        <end position="1912"/>
    </location>
</feature>
<organism evidence="4 5">
    <name type="scientific">Conger conger</name>
    <name type="common">Conger eel</name>
    <name type="synonym">Muraena conger</name>
    <dbReference type="NCBI Taxonomy" id="82655"/>
    <lineage>
        <taxon>Eukaryota</taxon>
        <taxon>Metazoa</taxon>
        <taxon>Chordata</taxon>
        <taxon>Craniata</taxon>
        <taxon>Vertebrata</taxon>
        <taxon>Euteleostomi</taxon>
        <taxon>Actinopterygii</taxon>
        <taxon>Neopterygii</taxon>
        <taxon>Teleostei</taxon>
        <taxon>Anguilliformes</taxon>
        <taxon>Congridae</taxon>
        <taxon>Conger</taxon>
    </lineage>
</organism>
<feature type="coiled-coil region" evidence="1">
    <location>
        <begin position="255"/>
        <end position="314"/>
    </location>
</feature>
<dbReference type="GO" id="GO:0001578">
    <property type="term" value="P:microtubule bundle formation"/>
    <property type="evidence" value="ECO:0007669"/>
    <property type="project" value="TreeGrafter"/>
</dbReference>
<feature type="compositionally biased region" description="Polar residues" evidence="2">
    <location>
        <begin position="1868"/>
        <end position="1879"/>
    </location>
</feature>
<reference evidence="4" key="1">
    <citation type="journal article" date="2023" name="Science">
        <title>Genome structures resolve the early diversification of teleost fishes.</title>
        <authorList>
            <person name="Parey E."/>
            <person name="Louis A."/>
            <person name="Montfort J."/>
            <person name="Bouchez O."/>
            <person name="Roques C."/>
            <person name="Iampietro C."/>
            <person name="Lluch J."/>
            <person name="Castinel A."/>
            <person name="Donnadieu C."/>
            <person name="Desvignes T."/>
            <person name="Floi Bucao C."/>
            <person name="Jouanno E."/>
            <person name="Wen M."/>
            <person name="Mejri S."/>
            <person name="Dirks R."/>
            <person name="Jansen H."/>
            <person name="Henkel C."/>
            <person name="Chen W.J."/>
            <person name="Zahm M."/>
            <person name="Cabau C."/>
            <person name="Klopp C."/>
            <person name="Thompson A.W."/>
            <person name="Robinson-Rechavi M."/>
            <person name="Braasch I."/>
            <person name="Lecointre G."/>
            <person name="Bobe J."/>
            <person name="Postlethwait J.H."/>
            <person name="Berthelot C."/>
            <person name="Roest Crollius H."/>
            <person name="Guiguen Y."/>
        </authorList>
    </citation>
    <scope>NUCLEOTIDE SEQUENCE</scope>
    <source>
        <tissue evidence="4">Blood</tissue>
    </source>
</reference>
<feature type="region of interest" description="Disordered" evidence="2">
    <location>
        <begin position="1445"/>
        <end position="1464"/>
    </location>
</feature>
<evidence type="ECO:0000313" key="5">
    <source>
        <dbReference type="Proteomes" id="UP001152803"/>
    </source>
</evidence>
<dbReference type="GO" id="GO:0007019">
    <property type="term" value="P:microtubule depolymerization"/>
    <property type="evidence" value="ECO:0007669"/>
    <property type="project" value="TreeGrafter"/>
</dbReference>
<dbReference type="Proteomes" id="UP001152803">
    <property type="component" value="Unassembled WGS sequence"/>
</dbReference>
<feature type="compositionally biased region" description="Basic and acidic residues" evidence="2">
    <location>
        <begin position="1509"/>
        <end position="1536"/>
    </location>
</feature>
<accession>A0A9Q1HPH1</accession>
<keyword evidence="1" id="KW-0175">Coiled coil</keyword>
<dbReference type="OrthoDB" id="8930856at2759"/>
<evidence type="ECO:0000256" key="1">
    <source>
        <dbReference type="SAM" id="Coils"/>
    </source>
</evidence>
<feature type="region of interest" description="Disordered" evidence="2">
    <location>
        <begin position="569"/>
        <end position="676"/>
    </location>
</feature>
<comment type="caution">
    <text evidence="4">The sequence shown here is derived from an EMBL/GenBank/DDBJ whole genome shotgun (WGS) entry which is preliminary data.</text>
</comment>
<proteinExistence type="predicted"/>
<feature type="region of interest" description="Disordered" evidence="2">
    <location>
        <begin position="1672"/>
        <end position="1934"/>
    </location>
</feature>
<feature type="region of interest" description="Disordered" evidence="2">
    <location>
        <begin position="206"/>
        <end position="246"/>
    </location>
</feature>
<protein>
    <recommendedName>
        <fullName evidence="3">Nck-associated protein 5 C-terminal domain-containing protein</fullName>
    </recommendedName>
</protein>
<dbReference type="PANTHER" id="PTHR21740">
    <property type="entry name" value="NCK-ASSOCIATED PROTEIN 5"/>
    <property type="match status" value="1"/>
</dbReference>